<evidence type="ECO:0000313" key="2">
    <source>
        <dbReference type="Proteomes" id="UP000230833"/>
    </source>
</evidence>
<reference evidence="1 2" key="1">
    <citation type="submission" date="2017-09" db="EMBL/GenBank/DDBJ databases">
        <title>Depth-based differentiation of microbial function through sediment-hosted aquifers and enrichment of novel symbionts in the deep terrestrial subsurface.</title>
        <authorList>
            <person name="Probst A.J."/>
            <person name="Ladd B."/>
            <person name="Jarett J.K."/>
            <person name="Geller-Mcgrath D.E."/>
            <person name="Sieber C.M."/>
            <person name="Emerson J.B."/>
            <person name="Anantharaman K."/>
            <person name="Thomas B.C."/>
            <person name="Malmstrom R."/>
            <person name="Stieglmeier M."/>
            <person name="Klingl A."/>
            <person name="Woyke T."/>
            <person name="Ryan C.M."/>
            <person name="Banfield J.F."/>
        </authorList>
    </citation>
    <scope>NUCLEOTIDE SEQUENCE [LARGE SCALE GENOMIC DNA]</scope>
    <source>
        <strain evidence="1">CG10_big_fil_rev_8_21_14_0_10_45_14</strain>
    </source>
</reference>
<protein>
    <submittedName>
        <fullName evidence="1">RNA signal recognition particle</fullName>
    </submittedName>
</protein>
<gene>
    <name evidence="1" type="ORF">COV07_01395</name>
</gene>
<comment type="caution">
    <text evidence="1">The sequence shown here is derived from an EMBL/GenBank/DDBJ whole genome shotgun (WGS) entry which is preliminary data.</text>
</comment>
<dbReference type="InterPro" id="IPR011008">
    <property type="entry name" value="Dimeric_a/b-barrel"/>
</dbReference>
<dbReference type="Pfam" id="PF07237">
    <property type="entry name" value="DUF1428"/>
    <property type="match status" value="1"/>
</dbReference>
<organism evidence="1 2">
    <name type="scientific">Candidatus Vogelbacteria bacterium CG10_big_fil_rev_8_21_14_0_10_45_14</name>
    <dbReference type="NCBI Taxonomy" id="1975042"/>
    <lineage>
        <taxon>Bacteria</taxon>
        <taxon>Candidatus Vogeliibacteriota</taxon>
    </lineage>
</organism>
<dbReference type="EMBL" id="PCYL01000016">
    <property type="protein sequence ID" value="PIR46973.1"/>
    <property type="molecule type" value="Genomic_DNA"/>
</dbReference>
<dbReference type="PIRSF" id="PIRSF007028">
    <property type="entry name" value="UCP007028"/>
    <property type="match status" value="1"/>
</dbReference>
<dbReference type="AlphaFoldDB" id="A0A2H0RKE0"/>
<dbReference type="InterPro" id="IPR009874">
    <property type="entry name" value="DUF1428"/>
</dbReference>
<proteinExistence type="predicted"/>
<accession>A0A2H0RKE0</accession>
<evidence type="ECO:0000313" key="1">
    <source>
        <dbReference type="EMBL" id="PIR46973.1"/>
    </source>
</evidence>
<sequence length="123" mass="14482">MAKYVDGFVFTVPEKNLSIYKKMAKEASVVWKKFGALDYKECRANNLSPDMHGMKAWSFPKMVKPKQGEEIWFSFIVYKSKKDRDAVNKKVMEYFNKKYANVEMKMPFDMKRFCTAGFTVEVE</sequence>
<dbReference type="SUPFAM" id="SSF54909">
    <property type="entry name" value="Dimeric alpha+beta barrel"/>
    <property type="match status" value="1"/>
</dbReference>
<dbReference type="Gene3D" id="3.30.70.100">
    <property type="match status" value="1"/>
</dbReference>
<dbReference type="Proteomes" id="UP000230833">
    <property type="component" value="Unassembled WGS sequence"/>
</dbReference>
<name>A0A2H0RKE0_9BACT</name>